<dbReference type="ESTHER" id="9fung-a0a068rhw1">
    <property type="family name" value="Hormone-sensitive_lipase_like"/>
</dbReference>
<dbReference type="VEuPathDB" id="FungiDB:LCOR_00998.1"/>
<proteinExistence type="inferred from homology"/>
<dbReference type="InterPro" id="IPR029058">
    <property type="entry name" value="AB_hydrolase_fold"/>
</dbReference>
<comment type="similarity">
    <text evidence="1">Belongs to the 'GDXG' lipolytic enzyme family.</text>
</comment>
<dbReference type="AlphaFoldDB" id="A0A068RHW1"/>
<gene>
    <name evidence="4" type="ORF">LCOR_00998.1</name>
</gene>
<dbReference type="Proteomes" id="UP000027586">
    <property type="component" value="Unassembled WGS sequence"/>
</dbReference>
<keyword evidence="2" id="KW-0378">Hydrolase</keyword>
<evidence type="ECO:0000259" key="3">
    <source>
        <dbReference type="Pfam" id="PF07859"/>
    </source>
</evidence>
<dbReference type="EMBL" id="CBTN010000003">
    <property type="protein sequence ID" value="CDH49247.1"/>
    <property type="molecule type" value="Genomic_DNA"/>
</dbReference>
<dbReference type="Gene3D" id="3.40.50.1820">
    <property type="entry name" value="alpha/beta hydrolase"/>
    <property type="match status" value="1"/>
</dbReference>
<dbReference type="STRING" id="1263082.A0A068RHW1"/>
<organism evidence="4 5">
    <name type="scientific">Lichtheimia corymbifera JMRC:FSU:9682</name>
    <dbReference type="NCBI Taxonomy" id="1263082"/>
    <lineage>
        <taxon>Eukaryota</taxon>
        <taxon>Fungi</taxon>
        <taxon>Fungi incertae sedis</taxon>
        <taxon>Mucoromycota</taxon>
        <taxon>Mucoromycotina</taxon>
        <taxon>Mucoromycetes</taxon>
        <taxon>Mucorales</taxon>
        <taxon>Lichtheimiaceae</taxon>
        <taxon>Lichtheimia</taxon>
    </lineage>
</organism>
<evidence type="ECO:0000256" key="1">
    <source>
        <dbReference type="ARBA" id="ARBA00010515"/>
    </source>
</evidence>
<evidence type="ECO:0000313" key="4">
    <source>
        <dbReference type="EMBL" id="CDH49247.1"/>
    </source>
</evidence>
<protein>
    <submittedName>
        <fullName evidence="4">Esterase lipase</fullName>
    </submittedName>
</protein>
<keyword evidence="5" id="KW-1185">Reference proteome</keyword>
<feature type="domain" description="Alpha/beta hydrolase fold-3" evidence="3">
    <location>
        <begin position="97"/>
        <end position="317"/>
    </location>
</feature>
<dbReference type="OrthoDB" id="408631at2759"/>
<evidence type="ECO:0000313" key="5">
    <source>
        <dbReference type="Proteomes" id="UP000027586"/>
    </source>
</evidence>
<name>A0A068RHW1_9FUNG</name>
<dbReference type="PROSITE" id="PS01173">
    <property type="entry name" value="LIPASE_GDXG_HIS"/>
    <property type="match status" value="1"/>
</dbReference>
<dbReference type="PANTHER" id="PTHR48081:SF8">
    <property type="entry name" value="ALPHA_BETA HYDROLASE FOLD-3 DOMAIN-CONTAINING PROTEIN-RELATED"/>
    <property type="match status" value="1"/>
</dbReference>
<sequence>MHFVSSPPFTSHQNINMPRQVTLHPEYEPMCGAFDISPTDNDLLNMKAFRDRNNNILPTDSWPEALAEDRVLDIAGRKMEVTLVRPIGTENEKLPVVVYLHGGGWVFGNKVSHGKLIRDIANKARVAIVFPDYAMAPEAIFPAAAEECYAVVRWVVEHGADELNVDPTKLAVAGDSAGGNLSAAVSLITKDRLELPADTIKTQILLYPSVAPPIDESSFESYRLFGARGEYALNFYDTKRCNDLYSGIQDPSAVNDNKYRFPLVASREELCGVAPCLMIVCEADTLRDEGEAYARKLLEAGVATTSIRVNGTTHGYMQHPAETAPYLQTLAMITFQLNEAFGRD</sequence>
<dbReference type="Pfam" id="PF07859">
    <property type="entry name" value="Abhydrolase_3"/>
    <property type="match status" value="1"/>
</dbReference>
<dbReference type="PANTHER" id="PTHR48081">
    <property type="entry name" value="AB HYDROLASE SUPERFAMILY PROTEIN C4A8.06C"/>
    <property type="match status" value="1"/>
</dbReference>
<dbReference type="InterPro" id="IPR050300">
    <property type="entry name" value="GDXG_lipolytic_enzyme"/>
</dbReference>
<evidence type="ECO:0000256" key="2">
    <source>
        <dbReference type="ARBA" id="ARBA00022801"/>
    </source>
</evidence>
<comment type="caution">
    <text evidence="4">The sequence shown here is derived from an EMBL/GenBank/DDBJ whole genome shotgun (WGS) entry which is preliminary data.</text>
</comment>
<dbReference type="InterPro" id="IPR002168">
    <property type="entry name" value="Lipase_GDXG_HIS_AS"/>
</dbReference>
<dbReference type="GO" id="GO:0016787">
    <property type="term" value="F:hydrolase activity"/>
    <property type="evidence" value="ECO:0007669"/>
    <property type="project" value="UniProtKB-KW"/>
</dbReference>
<reference evidence="4" key="1">
    <citation type="submission" date="2013-08" db="EMBL/GenBank/DDBJ databases">
        <title>Gene expansion shapes genome architecture in the human pathogen Lichtheimia corymbifera: an evolutionary genomics analysis in the ancient terrestrial Mucorales (Mucoromycotina).</title>
        <authorList>
            <person name="Schwartze V.U."/>
            <person name="Winter S."/>
            <person name="Shelest E."/>
            <person name="Marcet-Houben M."/>
            <person name="Horn F."/>
            <person name="Wehner S."/>
            <person name="Hoffmann K."/>
            <person name="Riege K."/>
            <person name="Sammeth M."/>
            <person name="Nowrousian M."/>
            <person name="Valiante V."/>
            <person name="Linde J."/>
            <person name="Jacobsen I.D."/>
            <person name="Marz M."/>
            <person name="Brakhage A.A."/>
            <person name="Gabaldon T."/>
            <person name="Bocker S."/>
            <person name="Voigt K."/>
        </authorList>
    </citation>
    <scope>NUCLEOTIDE SEQUENCE [LARGE SCALE GENOMIC DNA]</scope>
    <source>
        <strain evidence="4">FSU 9682</strain>
    </source>
</reference>
<accession>A0A068RHW1</accession>
<dbReference type="SUPFAM" id="SSF53474">
    <property type="entry name" value="alpha/beta-Hydrolases"/>
    <property type="match status" value="1"/>
</dbReference>
<dbReference type="InterPro" id="IPR013094">
    <property type="entry name" value="AB_hydrolase_3"/>
</dbReference>